<feature type="transmembrane region" description="Helical" evidence="3">
    <location>
        <begin position="36"/>
        <end position="58"/>
    </location>
</feature>
<keyword evidence="3" id="KW-1133">Transmembrane helix</keyword>
<reference evidence="4 5" key="2">
    <citation type="journal article" date="2011" name="Stand. Genomic Sci.">
        <title>Complete genome sequence of Isosphaera pallida type strain (IS1B).</title>
        <authorList>
            <consortium name="US DOE Joint Genome Institute (JGI-PGF)"/>
            <person name="Goker M."/>
            <person name="Cleland D."/>
            <person name="Saunders E."/>
            <person name="Lapidus A."/>
            <person name="Nolan M."/>
            <person name="Lucas S."/>
            <person name="Hammon N."/>
            <person name="Deshpande S."/>
            <person name="Cheng J.F."/>
            <person name="Tapia R."/>
            <person name="Han C."/>
            <person name="Goodwin L."/>
            <person name="Pitluck S."/>
            <person name="Liolios K."/>
            <person name="Pagani I."/>
            <person name="Ivanova N."/>
            <person name="Mavromatis K."/>
            <person name="Pati A."/>
            <person name="Chen A."/>
            <person name="Palaniappan K."/>
            <person name="Land M."/>
            <person name="Hauser L."/>
            <person name="Chang Y.J."/>
            <person name="Jeffries C.D."/>
            <person name="Detter J.C."/>
            <person name="Beck B."/>
            <person name="Woyke T."/>
            <person name="Bristow J."/>
            <person name="Eisen J.A."/>
            <person name="Markowitz V."/>
            <person name="Hugenholtz P."/>
            <person name="Kyrpides N.C."/>
            <person name="Klenk H.P."/>
        </authorList>
    </citation>
    <scope>NUCLEOTIDE SEQUENCE [LARGE SCALE GENOMIC DNA]</scope>
    <source>
        <strain evidence="5">ATCC 43644 / DSM 9630 / IS1B</strain>
    </source>
</reference>
<gene>
    <name evidence="4" type="ordered locus">Isop_1298</name>
</gene>
<dbReference type="RefSeq" id="WP_013564173.1">
    <property type="nucleotide sequence ID" value="NC_014962.1"/>
</dbReference>
<keyword evidence="3" id="KW-0812">Transmembrane</keyword>
<accession>E8QWJ2</accession>
<keyword evidence="3" id="KW-0472">Membrane</keyword>
<dbReference type="EMBL" id="CP002353">
    <property type="protein sequence ID" value="ADV61884.1"/>
    <property type="molecule type" value="Genomic_DNA"/>
</dbReference>
<keyword evidence="5" id="KW-1185">Reference proteome</keyword>
<evidence type="ECO:0000313" key="5">
    <source>
        <dbReference type="Proteomes" id="UP000008631"/>
    </source>
</evidence>
<protein>
    <submittedName>
        <fullName evidence="4">Uncharacterized protein</fullName>
    </submittedName>
</protein>
<dbReference type="KEGG" id="ipa:Isop_1298"/>
<proteinExistence type="predicted"/>
<organism evidence="4 5">
    <name type="scientific">Isosphaera pallida (strain ATCC 43644 / DSM 9630 / IS1B)</name>
    <dbReference type="NCBI Taxonomy" id="575540"/>
    <lineage>
        <taxon>Bacteria</taxon>
        <taxon>Pseudomonadati</taxon>
        <taxon>Planctomycetota</taxon>
        <taxon>Planctomycetia</taxon>
        <taxon>Isosphaerales</taxon>
        <taxon>Isosphaeraceae</taxon>
        <taxon>Isosphaera</taxon>
    </lineage>
</organism>
<sequence length="190" mass="21260">MPPGWNHSRSHIRSLRPASHSRPVEKASHWLASLRLLVGIMVCPGVLGGISGCGFVPVSRLNECANLNRALLAENAALRDLEQRLRTRNADLARRNGADEIERALLVERNRRLESTIEGLQRDITRMTNAYDQLRRVVQADVFPTARDSERDRLDATLLEAGGTSEPPFNDLDRFALDANQQDPPPPMPR</sequence>
<reference key="1">
    <citation type="submission" date="2010-11" db="EMBL/GenBank/DDBJ databases">
        <title>The complete sequence of chromosome of Isophaera pallida ATCC 43644.</title>
        <authorList>
            <consortium name="US DOE Joint Genome Institute (JGI-PGF)"/>
            <person name="Lucas S."/>
            <person name="Copeland A."/>
            <person name="Lapidus A."/>
            <person name="Bruce D."/>
            <person name="Goodwin L."/>
            <person name="Pitluck S."/>
            <person name="Kyrpides N."/>
            <person name="Mavromatis K."/>
            <person name="Pagani I."/>
            <person name="Ivanova N."/>
            <person name="Saunders E."/>
            <person name="Brettin T."/>
            <person name="Detter J.C."/>
            <person name="Han C."/>
            <person name="Tapia R."/>
            <person name="Land M."/>
            <person name="Hauser L."/>
            <person name="Markowitz V."/>
            <person name="Cheng J.-F."/>
            <person name="Hugenholtz P."/>
            <person name="Woyke T."/>
            <person name="Wu D."/>
            <person name="Eisen J.A."/>
        </authorList>
    </citation>
    <scope>NUCLEOTIDE SEQUENCE</scope>
    <source>
        <strain>ATCC 43644</strain>
    </source>
</reference>
<dbReference type="Proteomes" id="UP000008631">
    <property type="component" value="Chromosome"/>
</dbReference>
<evidence type="ECO:0000256" key="1">
    <source>
        <dbReference type="SAM" id="Coils"/>
    </source>
</evidence>
<evidence type="ECO:0000256" key="2">
    <source>
        <dbReference type="SAM" id="MobiDB-lite"/>
    </source>
</evidence>
<feature type="region of interest" description="Disordered" evidence="2">
    <location>
        <begin position="1"/>
        <end position="20"/>
    </location>
</feature>
<feature type="coiled-coil region" evidence="1">
    <location>
        <begin position="64"/>
        <end position="137"/>
    </location>
</feature>
<evidence type="ECO:0000256" key="3">
    <source>
        <dbReference type="SAM" id="Phobius"/>
    </source>
</evidence>
<keyword evidence="1" id="KW-0175">Coiled coil</keyword>
<feature type="region of interest" description="Disordered" evidence="2">
    <location>
        <begin position="160"/>
        <end position="190"/>
    </location>
</feature>
<evidence type="ECO:0000313" key="4">
    <source>
        <dbReference type="EMBL" id="ADV61884.1"/>
    </source>
</evidence>
<dbReference type="HOGENOM" id="CLU_1426243_0_0_0"/>
<dbReference type="InParanoid" id="E8QWJ2"/>
<dbReference type="AlphaFoldDB" id="E8QWJ2"/>
<name>E8QWJ2_ISOPI</name>